<reference evidence="2" key="2">
    <citation type="journal article" date="2015" name="Data Brief">
        <title>Shoot transcriptome of the giant reed, Arundo donax.</title>
        <authorList>
            <person name="Barrero R.A."/>
            <person name="Guerrero F.D."/>
            <person name="Moolhuijzen P."/>
            <person name="Goolsby J.A."/>
            <person name="Tidwell J."/>
            <person name="Bellgard S.E."/>
            <person name="Bellgard M.I."/>
        </authorList>
    </citation>
    <scope>NUCLEOTIDE SEQUENCE</scope>
    <source>
        <tissue evidence="2">Shoot tissue taken approximately 20 cm above the soil surface</tissue>
    </source>
</reference>
<accession>A0A0A9H2T5</accession>
<name>A0A0A9H2T5_ARUDO</name>
<dbReference type="AlphaFoldDB" id="A0A0A9H2T5"/>
<evidence type="ECO:0000313" key="2">
    <source>
        <dbReference type="EMBL" id="JAE27183.1"/>
    </source>
</evidence>
<organism evidence="2">
    <name type="scientific">Arundo donax</name>
    <name type="common">Giant reed</name>
    <name type="synonym">Donax arundinaceus</name>
    <dbReference type="NCBI Taxonomy" id="35708"/>
    <lineage>
        <taxon>Eukaryota</taxon>
        <taxon>Viridiplantae</taxon>
        <taxon>Streptophyta</taxon>
        <taxon>Embryophyta</taxon>
        <taxon>Tracheophyta</taxon>
        <taxon>Spermatophyta</taxon>
        <taxon>Magnoliopsida</taxon>
        <taxon>Liliopsida</taxon>
        <taxon>Poales</taxon>
        <taxon>Poaceae</taxon>
        <taxon>PACMAD clade</taxon>
        <taxon>Arundinoideae</taxon>
        <taxon>Arundineae</taxon>
        <taxon>Arundo</taxon>
    </lineage>
</organism>
<dbReference type="EMBL" id="GBRH01170713">
    <property type="protein sequence ID" value="JAE27183.1"/>
    <property type="molecule type" value="Transcribed_RNA"/>
</dbReference>
<proteinExistence type="predicted"/>
<feature type="region of interest" description="Disordered" evidence="1">
    <location>
        <begin position="1"/>
        <end position="32"/>
    </location>
</feature>
<evidence type="ECO:0000256" key="1">
    <source>
        <dbReference type="SAM" id="MobiDB-lite"/>
    </source>
</evidence>
<protein>
    <submittedName>
        <fullName evidence="2">Uncharacterized protein</fullName>
    </submittedName>
</protein>
<sequence length="81" mass="9211">MMAPHYTGTCLLPPPAARSIGNAASTKSRQRIDRSPRSLLSYEFLSRDHRSLGPVELRCLLYIRLEGEREGGRSPDEREER</sequence>
<reference evidence="2" key="1">
    <citation type="submission" date="2014-09" db="EMBL/GenBank/DDBJ databases">
        <authorList>
            <person name="Magalhaes I.L.F."/>
            <person name="Oliveira U."/>
            <person name="Santos F.R."/>
            <person name="Vidigal T.H.D.A."/>
            <person name="Brescovit A.D."/>
            <person name="Santos A.J."/>
        </authorList>
    </citation>
    <scope>NUCLEOTIDE SEQUENCE</scope>
    <source>
        <tissue evidence="2">Shoot tissue taken approximately 20 cm above the soil surface</tissue>
    </source>
</reference>